<evidence type="ECO:0000256" key="4">
    <source>
        <dbReference type="ARBA" id="ARBA00023235"/>
    </source>
</evidence>
<accession>A0ABU7RC16</accession>
<evidence type="ECO:0000256" key="1">
    <source>
        <dbReference type="ARBA" id="ARBA00000385"/>
    </source>
</evidence>
<evidence type="ECO:0000259" key="7">
    <source>
        <dbReference type="Pfam" id="PF16198"/>
    </source>
</evidence>
<keyword evidence="3 5" id="KW-0819">tRNA processing</keyword>
<dbReference type="InterPro" id="IPR002501">
    <property type="entry name" value="PsdUridine_synth_N"/>
</dbReference>
<dbReference type="SUPFAM" id="SSF55120">
    <property type="entry name" value="Pseudouridine synthase"/>
    <property type="match status" value="1"/>
</dbReference>
<protein>
    <recommendedName>
        <fullName evidence="5">tRNA pseudouridine synthase B</fullName>
        <ecNumber evidence="5">5.4.99.25</ecNumber>
    </recommendedName>
    <alternativeName>
        <fullName evidence="5">tRNA pseudouridine(55) synthase</fullName>
        <shortName evidence="5">Psi55 synthase</shortName>
    </alternativeName>
    <alternativeName>
        <fullName evidence="5">tRNA pseudouridylate synthase</fullName>
    </alternativeName>
    <alternativeName>
        <fullName evidence="5">tRNA-uridine isomerase</fullName>
    </alternativeName>
</protein>
<comment type="similarity">
    <text evidence="2 5">Belongs to the pseudouridine synthase TruB family. Type 1 subfamily.</text>
</comment>
<dbReference type="Proteomes" id="UP001332931">
    <property type="component" value="Unassembled WGS sequence"/>
</dbReference>
<dbReference type="EC" id="5.4.99.25" evidence="5"/>
<dbReference type="HAMAP" id="MF_01080">
    <property type="entry name" value="TruB_bact"/>
    <property type="match status" value="1"/>
</dbReference>
<evidence type="ECO:0000313" key="9">
    <source>
        <dbReference type="Proteomes" id="UP001332931"/>
    </source>
</evidence>
<proteinExistence type="inferred from homology"/>
<dbReference type="Pfam" id="PF16198">
    <property type="entry name" value="TruB_C_2"/>
    <property type="match status" value="1"/>
</dbReference>
<keyword evidence="4 5" id="KW-0413">Isomerase</keyword>
<dbReference type="InterPro" id="IPR014780">
    <property type="entry name" value="tRNA_psdUridine_synth_TruB"/>
</dbReference>
<dbReference type="PANTHER" id="PTHR13767">
    <property type="entry name" value="TRNA-PSEUDOURIDINE SYNTHASE"/>
    <property type="match status" value="1"/>
</dbReference>
<feature type="active site" description="Nucleophile" evidence="5">
    <location>
        <position position="45"/>
    </location>
</feature>
<gene>
    <name evidence="5 8" type="primary">truB</name>
    <name evidence="8" type="ORF">VXJ25_09055</name>
</gene>
<sequence>MRRGKSGLNLLLGVDKPLGMTSHDVVMRVRRSLGEGRVGHAGTLDPAASGVMVVGVGQGTRLMGLLTAEEKTYVAEVSFGVETDTDDAEGRPVREAPVPAELADRAFAERTVASLVGRHSQVPPAYSAISVNGKRAYALARSGKEVELEPREIEVFSAQLVAVAPAEWTVALRVSKGTYVRAIARDLGRALGTAAHLSNLRRTSSGRVDLTRCLTLEEVDALGAARVSERCLDPAAMLGLPYRELVGKEPTDVACGRRIEVGRVLGCDRAEEVALPEGGRVALCRADRLMGVWRRRGGMLCCDVNFPDGVEGVR</sequence>
<organism evidence="8 9">
    <name type="scientific">Olsenella absiana</name>
    <dbReference type="NCBI Taxonomy" id="3115222"/>
    <lineage>
        <taxon>Bacteria</taxon>
        <taxon>Bacillati</taxon>
        <taxon>Actinomycetota</taxon>
        <taxon>Coriobacteriia</taxon>
        <taxon>Coriobacteriales</taxon>
        <taxon>Atopobiaceae</taxon>
        <taxon>Olsenella</taxon>
    </lineage>
</organism>
<evidence type="ECO:0000313" key="8">
    <source>
        <dbReference type="EMBL" id="MEE6148126.1"/>
    </source>
</evidence>
<dbReference type="RefSeq" id="WP_330958893.1">
    <property type="nucleotide sequence ID" value="NZ_JAZGJQ010000013.1"/>
</dbReference>
<evidence type="ECO:0000259" key="6">
    <source>
        <dbReference type="Pfam" id="PF01509"/>
    </source>
</evidence>
<feature type="domain" description="tRNA pseudouridylate synthase B C-terminal" evidence="7">
    <location>
        <begin position="181"/>
        <end position="221"/>
    </location>
</feature>
<evidence type="ECO:0000256" key="2">
    <source>
        <dbReference type="ARBA" id="ARBA00005642"/>
    </source>
</evidence>
<name>A0ABU7RC16_9ACTN</name>
<dbReference type="EMBL" id="JAZGJQ010000013">
    <property type="protein sequence ID" value="MEE6148126.1"/>
    <property type="molecule type" value="Genomic_DNA"/>
</dbReference>
<dbReference type="Gene3D" id="3.30.2350.10">
    <property type="entry name" value="Pseudouridine synthase"/>
    <property type="match status" value="1"/>
</dbReference>
<comment type="caution">
    <text evidence="8">The sequence shown here is derived from an EMBL/GenBank/DDBJ whole genome shotgun (WGS) entry which is preliminary data.</text>
</comment>
<dbReference type="Pfam" id="PF01509">
    <property type="entry name" value="TruB_N"/>
    <property type="match status" value="1"/>
</dbReference>
<dbReference type="GO" id="GO:0160148">
    <property type="term" value="F:tRNA pseudouridine(55) synthase activity"/>
    <property type="evidence" value="ECO:0007669"/>
    <property type="project" value="UniProtKB-EC"/>
</dbReference>
<feature type="domain" description="Pseudouridine synthase II N-terminal" evidence="6">
    <location>
        <begin position="30"/>
        <end position="180"/>
    </location>
</feature>
<dbReference type="CDD" id="cd02573">
    <property type="entry name" value="PseudoU_synth_EcTruB"/>
    <property type="match status" value="1"/>
</dbReference>
<reference evidence="8 9" key="1">
    <citation type="submission" date="2024-01" db="EMBL/GenBank/DDBJ databases">
        <title>Description of Olsenella sp. nov., isolated from pig feces.</title>
        <authorList>
            <person name="Chang Y.-H."/>
        </authorList>
    </citation>
    <scope>NUCLEOTIDE SEQUENCE [LARGE SCALE GENOMIC DNA]</scope>
    <source>
        <strain evidence="8 9">YH-ols2223</strain>
    </source>
</reference>
<dbReference type="InterPro" id="IPR020103">
    <property type="entry name" value="PsdUridine_synth_cat_dom_sf"/>
</dbReference>
<dbReference type="PANTHER" id="PTHR13767:SF2">
    <property type="entry name" value="PSEUDOURIDYLATE SYNTHASE TRUB1"/>
    <property type="match status" value="1"/>
</dbReference>
<evidence type="ECO:0000256" key="3">
    <source>
        <dbReference type="ARBA" id="ARBA00022694"/>
    </source>
</evidence>
<evidence type="ECO:0000256" key="5">
    <source>
        <dbReference type="HAMAP-Rule" id="MF_01080"/>
    </source>
</evidence>
<comment type="catalytic activity">
    <reaction evidence="1 5">
        <text>uridine(55) in tRNA = pseudouridine(55) in tRNA</text>
        <dbReference type="Rhea" id="RHEA:42532"/>
        <dbReference type="Rhea" id="RHEA-COMP:10101"/>
        <dbReference type="Rhea" id="RHEA-COMP:10102"/>
        <dbReference type="ChEBI" id="CHEBI:65314"/>
        <dbReference type="ChEBI" id="CHEBI:65315"/>
        <dbReference type="EC" id="5.4.99.25"/>
    </reaction>
</comment>
<dbReference type="NCBIfam" id="TIGR00431">
    <property type="entry name" value="TruB"/>
    <property type="match status" value="1"/>
</dbReference>
<comment type="function">
    <text evidence="5">Responsible for synthesis of pseudouridine from uracil-55 in the psi GC loop of transfer RNAs.</text>
</comment>
<dbReference type="InterPro" id="IPR032819">
    <property type="entry name" value="TruB_C"/>
</dbReference>
<keyword evidence="9" id="KW-1185">Reference proteome</keyword>